<name>A0A9P7DQI9_9AGAM</name>
<accession>A0A9P7DQI9</accession>
<dbReference type="RefSeq" id="XP_041164461.1">
    <property type="nucleotide sequence ID" value="XM_041305950.1"/>
</dbReference>
<dbReference type="GeneID" id="64599714"/>
<comment type="caution">
    <text evidence="1">The sequence shown here is derived from an EMBL/GenBank/DDBJ whole genome shotgun (WGS) entry which is preliminary data.</text>
</comment>
<evidence type="ECO:0000313" key="1">
    <source>
        <dbReference type="EMBL" id="KAG1800475.1"/>
    </source>
</evidence>
<dbReference type="Proteomes" id="UP000719766">
    <property type="component" value="Unassembled WGS sequence"/>
</dbReference>
<sequence>MPGSTSNHPTTNLPQFSMPECIEKGRYDEKGAPKGVLMAECLIVSHILHVKAEHATDNTSSVAVIADDLRRLTLDTDVPVNISPSLTVCTVELKPDTVPVLKKGCNRRTAKALVVLDNIESRIQQCFHLLLHSCSIDHVGRELHLLRKAMQNVIRQTDIVIARKKAIESQIDILATQCSSHEPSDDTPIEINIDTLPQDPVNELDEITQIVLFLGVACRVIIGITASTPPTQI</sequence>
<dbReference type="OrthoDB" id="2673857at2759"/>
<gene>
    <name evidence="1" type="ORF">HD556DRAFT_1439309</name>
</gene>
<proteinExistence type="predicted"/>
<keyword evidence="2" id="KW-1185">Reference proteome</keyword>
<dbReference type="AlphaFoldDB" id="A0A9P7DQI9"/>
<reference evidence="1" key="1">
    <citation type="journal article" date="2020" name="New Phytol.">
        <title>Comparative genomics reveals dynamic genome evolution in host specialist ectomycorrhizal fungi.</title>
        <authorList>
            <person name="Lofgren L.A."/>
            <person name="Nguyen N.H."/>
            <person name="Vilgalys R."/>
            <person name="Ruytinx J."/>
            <person name="Liao H.L."/>
            <person name="Branco S."/>
            <person name="Kuo A."/>
            <person name="LaButti K."/>
            <person name="Lipzen A."/>
            <person name="Andreopoulos W."/>
            <person name="Pangilinan J."/>
            <person name="Riley R."/>
            <person name="Hundley H."/>
            <person name="Na H."/>
            <person name="Barry K."/>
            <person name="Grigoriev I.V."/>
            <person name="Stajich J.E."/>
            <person name="Kennedy P.G."/>
        </authorList>
    </citation>
    <scope>NUCLEOTIDE SEQUENCE</scope>
    <source>
        <strain evidence="1">S12</strain>
    </source>
</reference>
<evidence type="ECO:0000313" key="2">
    <source>
        <dbReference type="Proteomes" id="UP000719766"/>
    </source>
</evidence>
<dbReference type="EMBL" id="JABBWE010000009">
    <property type="protein sequence ID" value="KAG1800475.1"/>
    <property type="molecule type" value="Genomic_DNA"/>
</dbReference>
<organism evidence="1 2">
    <name type="scientific">Suillus plorans</name>
    <dbReference type="NCBI Taxonomy" id="116603"/>
    <lineage>
        <taxon>Eukaryota</taxon>
        <taxon>Fungi</taxon>
        <taxon>Dikarya</taxon>
        <taxon>Basidiomycota</taxon>
        <taxon>Agaricomycotina</taxon>
        <taxon>Agaricomycetes</taxon>
        <taxon>Agaricomycetidae</taxon>
        <taxon>Boletales</taxon>
        <taxon>Suillineae</taxon>
        <taxon>Suillaceae</taxon>
        <taxon>Suillus</taxon>
    </lineage>
</organism>
<protein>
    <submittedName>
        <fullName evidence="1">Uncharacterized protein</fullName>
    </submittedName>
</protein>